<dbReference type="Gene3D" id="3.40.50.300">
    <property type="entry name" value="P-loop containing nucleotide triphosphate hydrolases"/>
    <property type="match status" value="1"/>
</dbReference>
<keyword evidence="3" id="KW-0342">GTP-binding</keyword>
<comment type="similarity">
    <text evidence="1">Belongs to the TRAFAC class TrmE-Era-EngA-EngB-Septin-like GTPase superfamily. AIG1/Toc34/Toc159-like paraseptin GTPase family. IAN subfamily.</text>
</comment>
<gene>
    <name evidence="6" type="primary">LOC114663008</name>
</gene>
<name>A0A8C4SSG1_ERPCA</name>
<dbReference type="OrthoDB" id="8954335at2759"/>
<feature type="compositionally biased region" description="Basic and acidic residues" evidence="4">
    <location>
        <begin position="300"/>
        <end position="310"/>
    </location>
</feature>
<dbReference type="Proteomes" id="UP000694620">
    <property type="component" value="Chromosome 12"/>
</dbReference>
<dbReference type="GO" id="GO:0005525">
    <property type="term" value="F:GTP binding"/>
    <property type="evidence" value="ECO:0007669"/>
    <property type="project" value="UniProtKB-KW"/>
</dbReference>
<dbReference type="Pfam" id="PF04548">
    <property type="entry name" value="AIG1"/>
    <property type="match status" value="1"/>
</dbReference>
<evidence type="ECO:0000256" key="4">
    <source>
        <dbReference type="SAM" id="MobiDB-lite"/>
    </source>
</evidence>
<evidence type="ECO:0000256" key="1">
    <source>
        <dbReference type="ARBA" id="ARBA00008535"/>
    </source>
</evidence>
<feature type="domain" description="AIG1-type G" evidence="5">
    <location>
        <begin position="15"/>
        <end position="215"/>
    </location>
</feature>
<evidence type="ECO:0000259" key="5">
    <source>
        <dbReference type="PROSITE" id="PS51720"/>
    </source>
</evidence>
<keyword evidence="7" id="KW-1185">Reference proteome</keyword>
<evidence type="ECO:0000256" key="2">
    <source>
        <dbReference type="ARBA" id="ARBA00022741"/>
    </source>
</evidence>
<dbReference type="GeneTree" id="ENSGT01140000282522"/>
<protein>
    <submittedName>
        <fullName evidence="6">GTPase IMAP family member 4-like</fullName>
    </submittedName>
</protein>
<sequence length="411" mass="46485">MHVPGNTDIPSTMKPSELRLVLLGKAGAGKSASGNTILGEKTFKSTLSSRSITKESVKGTAKVDGRNVTVVDTPGFFDTELTEEEVRREIVRCMTLCSPGPHVFMVVIPVCRFTQEDKAAVQKIQELLADSFLHYALVLFTHQDNLDEEETIEEFIADDKHLKKLVEQCGNRYHSFNNKNTADHTQVTELLNKIVKMVTLNRGQCYTNELNQKVEEEIQKNQHEIFMERNEQQQKEKEDRERERVQPRQRKMKLKEEEKSYASNDDPFSTAKRHKVQQMQKDSDQKTEPLPALGKANYQKKKEDDLKNQAKAEAEKSSSWLWKILNLVTAVPRGLVYGVLEFAYSALDIIKNIPIVSRLISLEDIAGLSHFVRGLIGAGVAIKDAFDAEGQVEAIKTICINITECAKMFGM</sequence>
<dbReference type="CDD" id="cd01852">
    <property type="entry name" value="AIG1"/>
    <property type="match status" value="1"/>
</dbReference>
<evidence type="ECO:0000256" key="3">
    <source>
        <dbReference type="ARBA" id="ARBA00023134"/>
    </source>
</evidence>
<reference evidence="6" key="1">
    <citation type="submission" date="2021-06" db="EMBL/GenBank/DDBJ databases">
        <authorList>
            <consortium name="Wellcome Sanger Institute Data Sharing"/>
        </authorList>
    </citation>
    <scope>NUCLEOTIDE SEQUENCE [LARGE SCALE GENOMIC DNA]</scope>
</reference>
<dbReference type="InterPro" id="IPR027417">
    <property type="entry name" value="P-loop_NTPase"/>
</dbReference>
<dbReference type="GeneID" id="114663008"/>
<dbReference type="FunFam" id="3.40.50.300:FF:002274">
    <property type="entry name" value="Si:dkeyp-69e1.8"/>
    <property type="match status" value="1"/>
</dbReference>
<feature type="region of interest" description="Disordered" evidence="4">
    <location>
        <begin position="229"/>
        <end position="310"/>
    </location>
</feature>
<dbReference type="InterPro" id="IPR006703">
    <property type="entry name" value="G_AIG1"/>
</dbReference>
<dbReference type="RefSeq" id="XP_028672605.1">
    <property type="nucleotide sequence ID" value="XM_028816772.1"/>
</dbReference>
<dbReference type="PANTHER" id="PTHR10903:SF62">
    <property type="entry name" value="GTPASE IMAP FAMILY MEMBER 4-LIKE-RELATED"/>
    <property type="match status" value="1"/>
</dbReference>
<dbReference type="PROSITE" id="PS51720">
    <property type="entry name" value="G_AIG1"/>
    <property type="match status" value="1"/>
</dbReference>
<reference evidence="6" key="3">
    <citation type="submission" date="2025-09" db="UniProtKB">
        <authorList>
            <consortium name="Ensembl"/>
        </authorList>
    </citation>
    <scope>IDENTIFICATION</scope>
</reference>
<reference evidence="6" key="2">
    <citation type="submission" date="2025-08" db="UniProtKB">
        <authorList>
            <consortium name="Ensembl"/>
        </authorList>
    </citation>
    <scope>IDENTIFICATION</scope>
</reference>
<organism evidence="6 7">
    <name type="scientific">Erpetoichthys calabaricus</name>
    <name type="common">Rope fish</name>
    <name type="synonym">Calamoichthys calabaricus</name>
    <dbReference type="NCBI Taxonomy" id="27687"/>
    <lineage>
        <taxon>Eukaryota</taxon>
        <taxon>Metazoa</taxon>
        <taxon>Chordata</taxon>
        <taxon>Craniata</taxon>
        <taxon>Vertebrata</taxon>
        <taxon>Euteleostomi</taxon>
        <taxon>Actinopterygii</taxon>
        <taxon>Polypteriformes</taxon>
        <taxon>Polypteridae</taxon>
        <taxon>Erpetoichthys</taxon>
    </lineage>
</organism>
<evidence type="ECO:0000313" key="7">
    <source>
        <dbReference type="Proteomes" id="UP000694620"/>
    </source>
</evidence>
<dbReference type="InterPro" id="IPR045058">
    <property type="entry name" value="GIMA/IAN/Toc"/>
</dbReference>
<dbReference type="SUPFAM" id="SSF52540">
    <property type="entry name" value="P-loop containing nucleoside triphosphate hydrolases"/>
    <property type="match status" value="1"/>
</dbReference>
<evidence type="ECO:0000313" key="6">
    <source>
        <dbReference type="Ensembl" id="ENSECRP00000022012.1"/>
    </source>
</evidence>
<accession>A0A8C4SSG1</accession>
<keyword evidence="2" id="KW-0547">Nucleotide-binding</keyword>
<dbReference type="Ensembl" id="ENSECRT00000022485.1">
    <property type="protein sequence ID" value="ENSECRP00000022012.1"/>
    <property type="gene ID" value="ENSECRG00000014884.1"/>
</dbReference>
<feature type="compositionally biased region" description="Basic and acidic residues" evidence="4">
    <location>
        <begin position="229"/>
        <end position="246"/>
    </location>
</feature>
<dbReference type="AlphaFoldDB" id="A0A8C4SSG1"/>
<proteinExistence type="inferred from homology"/>
<dbReference type="PANTHER" id="PTHR10903">
    <property type="entry name" value="GTPASE, IMAP FAMILY MEMBER-RELATED"/>
    <property type="match status" value="1"/>
</dbReference>